<dbReference type="Proteomes" id="UP000287168">
    <property type="component" value="Unassembled WGS sequence"/>
</dbReference>
<name>A0A3S4XIG7_9RHOB</name>
<evidence type="ECO:0000313" key="3">
    <source>
        <dbReference type="Proteomes" id="UP000287168"/>
    </source>
</evidence>
<dbReference type="RefSeq" id="WP_128490758.1">
    <property type="nucleotide sequence ID" value="NZ_JBHLXB010000169.1"/>
</dbReference>
<reference evidence="2 3" key="1">
    <citation type="journal article" date="2015" name="Int. J. Syst. Evol. Microbiol.">
        <title>Gemmobacter intermedius sp. nov., isolated from a white stork (Ciconia ciconia).</title>
        <authorList>
            <person name="Kampfer P."/>
            <person name="Jerzak L."/>
            <person name="Wilharm G."/>
            <person name="Golke J."/>
            <person name="Busse H.J."/>
            <person name="Glaeser S.P."/>
        </authorList>
    </citation>
    <scope>NUCLEOTIDE SEQUENCE [LARGE SCALE GENOMIC DNA]</scope>
    <source>
        <strain evidence="2 3">119/4</strain>
    </source>
</reference>
<proteinExistence type="predicted"/>
<organism evidence="2 3">
    <name type="scientific">Falsigemmobacter intermedius</name>
    <dbReference type="NCBI Taxonomy" id="1553448"/>
    <lineage>
        <taxon>Bacteria</taxon>
        <taxon>Pseudomonadati</taxon>
        <taxon>Pseudomonadota</taxon>
        <taxon>Alphaproteobacteria</taxon>
        <taxon>Rhodobacterales</taxon>
        <taxon>Paracoccaceae</taxon>
        <taxon>Falsigemmobacter</taxon>
    </lineage>
</organism>
<comment type="caution">
    <text evidence="2">The sequence shown here is derived from an EMBL/GenBank/DDBJ whole genome shotgun (WGS) entry which is preliminary data.</text>
</comment>
<gene>
    <name evidence="2" type="ORF">EP867_17525</name>
</gene>
<keyword evidence="3" id="KW-1185">Reference proteome</keyword>
<accession>A0A3S4XIG7</accession>
<sequence length="264" mass="28847">MSDNVTIHNGHCSYHGPAGKAPAWAARVAINDLHPPAPTIPMQIVPGPVPAQRVPDGASIAPELSGVGAHESHATRNENTFALKRNLSAPGSVRAHVTNAQSGREVSENLPGVGNTVPPVPLVRFEDQGEAFEAGFQEGRKAETAAQDEIIVSALLRLLRDIDRQKCPDVWAVMGLIRDLSPREGLVLIQRERQAVARAERAERRLAELRAEYERLGKEAYELGNMEICVRKCAERAEMDLAVLRLRVQDGSPHDHRTEQQVGV</sequence>
<dbReference type="AlphaFoldDB" id="A0A3S4XIG7"/>
<evidence type="ECO:0000256" key="1">
    <source>
        <dbReference type="SAM" id="Coils"/>
    </source>
</evidence>
<feature type="coiled-coil region" evidence="1">
    <location>
        <begin position="189"/>
        <end position="219"/>
    </location>
</feature>
<protein>
    <submittedName>
        <fullName evidence="2">Uncharacterized protein</fullName>
    </submittedName>
</protein>
<evidence type="ECO:0000313" key="2">
    <source>
        <dbReference type="EMBL" id="RWY37119.1"/>
    </source>
</evidence>
<keyword evidence="1" id="KW-0175">Coiled coil</keyword>
<dbReference type="EMBL" id="SBLC01000052">
    <property type="protein sequence ID" value="RWY37119.1"/>
    <property type="molecule type" value="Genomic_DNA"/>
</dbReference>